<dbReference type="Gene3D" id="1.10.10.10">
    <property type="entry name" value="Winged helix-like DNA-binding domain superfamily/Winged helix DNA-binding domain"/>
    <property type="match status" value="1"/>
</dbReference>
<evidence type="ECO:0000256" key="4">
    <source>
        <dbReference type="SAM" id="MobiDB-lite"/>
    </source>
</evidence>
<organism evidence="5">
    <name type="scientific">Amphimedon queenslandica</name>
    <name type="common">Sponge</name>
    <dbReference type="NCBI Taxonomy" id="400682"/>
    <lineage>
        <taxon>Eukaryota</taxon>
        <taxon>Metazoa</taxon>
        <taxon>Porifera</taxon>
        <taxon>Demospongiae</taxon>
        <taxon>Heteroscleromorpha</taxon>
        <taxon>Haplosclerida</taxon>
        <taxon>Niphatidae</taxon>
        <taxon>Amphimedon</taxon>
    </lineage>
</organism>
<dbReference type="Pfam" id="PF00023">
    <property type="entry name" value="Ank"/>
    <property type="match status" value="2"/>
</dbReference>
<feature type="repeat" description="ANK" evidence="3">
    <location>
        <begin position="195"/>
        <end position="227"/>
    </location>
</feature>
<reference evidence="5" key="1">
    <citation type="submission" date="2017-05" db="UniProtKB">
        <authorList>
            <consortium name="EnsemblMetazoa"/>
        </authorList>
    </citation>
    <scope>IDENTIFICATION</scope>
</reference>
<dbReference type="InterPro" id="IPR027417">
    <property type="entry name" value="P-loop_NTPase"/>
</dbReference>
<dbReference type="SUPFAM" id="SSF52540">
    <property type="entry name" value="P-loop containing nucleoside triphosphate hydrolases"/>
    <property type="match status" value="1"/>
</dbReference>
<proteinExistence type="predicted"/>
<dbReference type="InterPro" id="IPR036388">
    <property type="entry name" value="WH-like_DNA-bd_sf"/>
</dbReference>
<dbReference type="OrthoDB" id="20727at2759"/>
<dbReference type="PANTHER" id="PTHR24198">
    <property type="entry name" value="ANKYRIN REPEAT AND PROTEIN KINASE DOMAIN-CONTAINING PROTEIN"/>
    <property type="match status" value="1"/>
</dbReference>
<feature type="repeat" description="ANK" evidence="3">
    <location>
        <begin position="621"/>
        <end position="644"/>
    </location>
</feature>
<feature type="repeat" description="ANK" evidence="3">
    <location>
        <begin position="552"/>
        <end position="572"/>
    </location>
</feature>
<dbReference type="InterPro" id="IPR002110">
    <property type="entry name" value="Ankyrin_rpt"/>
</dbReference>
<dbReference type="Gene3D" id="1.25.40.20">
    <property type="entry name" value="Ankyrin repeat-containing domain"/>
    <property type="match status" value="6"/>
</dbReference>
<evidence type="ECO:0000256" key="1">
    <source>
        <dbReference type="ARBA" id="ARBA00022737"/>
    </source>
</evidence>
<dbReference type="SMART" id="SM00248">
    <property type="entry name" value="ANK"/>
    <property type="match status" value="24"/>
</dbReference>
<feature type="region of interest" description="Disordered" evidence="4">
    <location>
        <begin position="1792"/>
        <end position="1868"/>
    </location>
</feature>
<protein>
    <submittedName>
        <fullName evidence="5">Uncharacterized protein</fullName>
    </submittedName>
</protein>
<feature type="repeat" description="ANK" evidence="3">
    <location>
        <begin position="825"/>
        <end position="849"/>
    </location>
</feature>
<name>A0A1X7TKQ9_AMPQE</name>
<dbReference type="SUPFAM" id="SSF48403">
    <property type="entry name" value="Ankyrin repeat"/>
    <property type="match status" value="4"/>
</dbReference>
<feature type="repeat" description="ANK" evidence="3">
    <location>
        <begin position="295"/>
        <end position="315"/>
    </location>
</feature>
<dbReference type="eggNOG" id="KOG0505">
    <property type="taxonomic scope" value="Eukaryota"/>
</dbReference>
<dbReference type="InParanoid" id="A0A1X7TKQ9"/>
<feature type="repeat" description="ANK" evidence="3">
    <location>
        <begin position="757"/>
        <end position="777"/>
    </location>
</feature>
<evidence type="ECO:0000256" key="3">
    <source>
        <dbReference type="PROSITE-ProRule" id="PRU00023"/>
    </source>
</evidence>
<dbReference type="PROSITE" id="PS50297">
    <property type="entry name" value="ANK_REP_REGION"/>
    <property type="match status" value="7"/>
</dbReference>
<feature type="repeat" description="ANK" evidence="3">
    <location>
        <begin position="689"/>
        <end position="712"/>
    </location>
</feature>
<evidence type="ECO:0000313" key="5">
    <source>
        <dbReference type="EnsemblMetazoa" id="Aqu2.1.15465_001"/>
    </source>
</evidence>
<feature type="repeat" description="ANK" evidence="3">
    <location>
        <begin position="894"/>
        <end position="917"/>
    </location>
</feature>
<dbReference type="Pfam" id="PF13637">
    <property type="entry name" value="Ank_4"/>
    <property type="match status" value="2"/>
</dbReference>
<dbReference type="Gene3D" id="3.40.50.300">
    <property type="entry name" value="P-loop containing nucleotide triphosphate hydrolases"/>
    <property type="match status" value="1"/>
</dbReference>
<feature type="compositionally biased region" description="Basic residues" evidence="4">
    <location>
        <begin position="1858"/>
        <end position="1868"/>
    </location>
</feature>
<sequence>MADPVEVVALFSAYSSGDIDRVISLIDAGMSLFTPNDEGNTLFHLCCTNNTDGPRILEHIFTVVDSSSHSIDSTAHSYYDKQWKSVDFNLVKRVLYIRNNDGVTPLNLACSNGIPGCVRLILSHFPATAKSSILFELFNDVIKCINDAASWQIIRLLLVKITLRDMMDTCNKCEDTQHLLRFFPMDNEYFQLSDGRTTILHLAATSGDLEYLTTIICLGFDINRLDSDGYTPLHRAFQYGCVSIAKCLISQPNCETSSKDYYVVLLHVAASELGDLSLVQSLVERGVDVNISNCNGTTALHYSCRWGHLSIVEYLTSLPQLNYTKDTWGRTSIHFSAEFGQAHVVKYLVESCNHDVNVEDKYGNTPLYMACVYNHLPVVEYLTAQPNCNINSNNGSHPLIAAADKEHLEIVKHLIESAGCNINVRERGTGFTLLHKACYNGSLSIVEYLISKPQCDIEVIDIKLNQPLHYAACQGHKKVVSIVGKKVSQDGLFKCIASAGQLAEPDIMKLLNDCSEDRKSLINACQSGSVDIVRHLVIDKDYDVNANERFGNGYTPLHYACEKGNFEIVRILTTNHLQCNTEVENSFKDRPLHKACESGNLDIVCHLVIDKHCDVNAKGRNGNTPLHYACENCHFEIVKILTNHPQCNIETENFSYDRSLHKACESGNLDIVHHLVIDKHCDVNAKGRNGNTPLHYACENFHFEIVKILTNHPQCNIETESIFNDRPLHEACKSGNLDVVCHLVIDKYCDVNGKGRYGNTPLHYACEKGFFEIVKILTTHSQCNLEAEDNSKCRPLHKACISRNLDIVRHLVIDKYCDANAKGMNGYTPLHYACEKGFFEIVKILTNHSQCNLEAEDNSKYRPLHKACESRNLDIIHHLVIDKCCDVNATGGYYGYTPLHYACEKGHFEVVKYLTNHPQCNIEAEDYCNRRPLHLALNNQFPDMNIVNYLVKDKGCNTQGIRTHNRKTQNYLHIHQSSGIALLRVVKCILTGPPGAGKSTLKKRLLNKSLDTEPSLSTGVIDAAVPVNSFRKLLQHNAVVTTEWKEQELDEEAILITKKLLPANNTSDESARPSASHQFNLPFVYTKTSLLKKNSRSLEEIGLSDQHDDTSVTFSPTFMHSEVIDAASYYETDSFANMEHENIVDSCRAPVNCEEEETRTDTEKQNSNSSVLNGLSDYVMKIPVRKRQEYEWKFKANDDNHTMLHIIDTGGQPEFHEILPALITGPAINLLVFKLTEDLRSRYQIIYRTSDGDSKPYETSLTHEEVIFRSLASIACLRQNTIGWSFDEIPIEDNSEPVAFLIATHRDQVDENKVSEVNEQLQIKIKKSSDLFNDNLVQFSEEEQVIFPLDTTKDKEEVDHLRSFLHKVISKKFQELEIPASWCTLSLKLRKSKKKLFKYDTCFKLAQECGIKGTEEFKKVLWYLHHRVGTIMHYPNVAGLEDIIITDLQLVFDRITNLITTCFTFKQSGSAAVGEEFRKNGRFSESQLDEMSLREKGDPLNTKKLVALLKHLYIVAGPMKDKVGRKTVNYYFMPCALKPADVEREERGGSVSPAPLLICFECGYTPVGVFCCLVVYLLDQKTDQVLEWKLTGNYQYRNRITFRVGQYHDTVTLISCATYLEVWVQQIKGSKLSTNDLLSSLHKGLVTVTQSLHYTYKSRHEFGVACTCTAVPHPAVIDFNESATMCVNGRIVEFNEKQLYWSKKVVELNNTIQNRNSKISSQTESHIPRSSSSHGTAAVDIEVCPRELFRQHSADITQCISLDVMRVADRLFAAKVIPEQLRNEISNSSGSGILQIESRGHRRQKKDDGSPGDFTRLKKSTTQTSEVISLLSDDDDVLIVDPPPPLDKGYGKRSTGNKQHRKKTGFKK</sequence>
<evidence type="ECO:0000256" key="2">
    <source>
        <dbReference type="ARBA" id="ARBA00023043"/>
    </source>
</evidence>
<dbReference type="eggNOG" id="KOG4177">
    <property type="taxonomic scope" value="Eukaryota"/>
</dbReference>
<dbReference type="EnsemblMetazoa" id="Aqu2.1.15465_001">
    <property type="protein sequence ID" value="Aqu2.1.15465_001"/>
    <property type="gene ID" value="Aqu2.1.15465"/>
</dbReference>
<dbReference type="PANTHER" id="PTHR24198:SF165">
    <property type="entry name" value="ANKYRIN REPEAT-CONTAINING PROTEIN-RELATED"/>
    <property type="match status" value="1"/>
</dbReference>
<dbReference type="Pfam" id="PF12796">
    <property type="entry name" value="Ank_2"/>
    <property type="match status" value="5"/>
</dbReference>
<accession>A0A1X7TKQ9</accession>
<keyword evidence="1" id="KW-0677">Repeat</keyword>
<keyword evidence="2 3" id="KW-0040">ANK repeat</keyword>
<dbReference type="PROSITE" id="PS50088">
    <property type="entry name" value="ANK_REPEAT"/>
    <property type="match status" value="8"/>
</dbReference>
<dbReference type="Pfam" id="PF13606">
    <property type="entry name" value="Ank_3"/>
    <property type="match status" value="1"/>
</dbReference>
<dbReference type="InterPro" id="IPR036770">
    <property type="entry name" value="Ankyrin_rpt-contain_sf"/>
</dbReference>